<dbReference type="AlphaFoldDB" id="A0A014QUW4"/>
<comment type="caution">
    <text evidence="2">The sequence shown here is derived from an EMBL/GenBank/DDBJ whole genome shotgun (WGS) entry which is preliminary data.</text>
</comment>
<organism evidence="2 3">
    <name type="scientific">Metarhizium robertsii</name>
    <dbReference type="NCBI Taxonomy" id="568076"/>
    <lineage>
        <taxon>Eukaryota</taxon>
        <taxon>Fungi</taxon>
        <taxon>Dikarya</taxon>
        <taxon>Ascomycota</taxon>
        <taxon>Pezizomycotina</taxon>
        <taxon>Sordariomycetes</taxon>
        <taxon>Hypocreomycetidae</taxon>
        <taxon>Hypocreales</taxon>
        <taxon>Clavicipitaceae</taxon>
        <taxon>Metarhizium</taxon>
    </lineage>
</organism>
<keyword evidence="1" id="KW-0732">Signal</keyword>
<proteinExistence type="predicted"/>
<dbReference type="EMBL" id="JELW01000036">
    <property type="protein sequence ID" value="EXU97477.1"/>
    <property type="molecule type" value="Genomic_DNA"/>
</dbReference>
<dbReference type="Proteomes" id="UP000030151">
    <property type="component" value="Unassembled WGS sequence"/>
</dbReference>
<dbReference type="OrthoDB" id="4741670at2759"/>
<feature type="signal peptide" evidence="1">
    <location>
        <begin position="1"/>
        <end position="19"/>
    </location>
</feature>
<dbReference type="HOGENOM" id="CLU_2109587_0_0_1"/>
<accession>A0A014QUW4</accession>
<gene>
    <name evidence="2" type="ORF">X797_009386</name>
</gene>
<sequence length="115" mass="12849">MRFSVVTMLLASLASGINADYVDTWEDEMPLGQFIGTFDTFSNNQCSEGGKGITVTADDRQGPLQSNVRSVKSYIQNQYLYIYQTGTPPFLRITPNDYSCHPLNGSPKSWQVLPF</sequence>
<evidence type="ECO:0000313" key="2">
    <source>
        <dbReference type="EMBL" id="EXU97477.1"/>
    </source>
</evidence>
<reference evidence="2 3" key="1">
    <citation type="submission" date="2014-02" db="EMBL/GenBank/DDBJ databases">
        <title>The genome sequence of the entomopathogenic fungus Metarhizium robertsii ARSEF 2575.</title>
        <authorList>
            <person name="Giuliano Garisto Donzelli B."/>
            <person name="Roe B.A."/>
            <person name="Macmil S.L."/>
            <person name="Krasnoff S.B."/>
            <person name="Gibson D.M."/>
        </authorList>
    </citation>
    <scope>NUCLEOTIDE SEQUENCE [LARGE SCALE GENOMIC DNA]</scope>
    <source>
        <strain evidence="2 3">ARSEF 2575</strain>
    </source>
</reference>
<name>A0A014QUW4_9HYPO</name>
<evidence type="ECO:0000313" key="3">
    <source>
        <dbReference type="Proteomes" id="UP000030151"/>
    </source>
</evidence>
<evidence type="ECO:0000256" key="1">
    <source>
        <dbReference type="SAM" id="SignalP"/>
    </source>
</evidence>
<feature type="chain" id="PRO_5001473363" evidence="1">
    <location>
        <begin position="20"/>
        <end position="115"/>
    </location>
</feature>
<protein>
    <submittedName>
        <fullName evidence="2">Uncharacterized protein</fullName>
    </submittedName>
</protein>